<accession>A0AAV9QBS7</accession>
<keyword evidence="2" id="KW-0732">Signal</keyword>
<gene>
    <name evidence="4" type="ORF">LTR25_003769</name>
</gene>
<feature type="region of interest" description="Disordered" evidence="1">
    <location>
        <begin position="358"/>
        <end position="377"/>
    </location>
</feature>
<protein>
    <recommendedName>
        <fullName evidence="3">F-box domain-containing protein</fullName>
    </recommendedName>
</protein>
<dbReference type="EMBL" id="JAXLQG010000005">
    <property type="protein sequence ID" value="KAK5540064.1"/>
    <property type="molecule type" value="Genomic_DNA"/>
</dbReference>
<feature type="chain" id="PRO_5043934002" description="F-box domain-containing protein" evidence="2">
    <location>
        <begin position="19"/>
        <end position="404"/>
    </location>
</feature>
<dbReference type="PROSITE" id="PS50181">
    <property type="entry name" value="FBOX"/>
    <property type="match status" value="1"/>
</dbReference>
<dbReference type="SUPFAM" id="SSF81383">
    <property type="entry name" value="F-box domain"/>
    <property type="match status" value="1"/>
</dbReference>
<proteinExistence type="predicted"/>
<evidence type="ECO:0000313" key="5">
    <source>
        <dbReference type="Proteomes" id="UP001345827"/>
    </source>
</evidence>
<evidence type="ECO:0000256" key="1">
    <source>
        <dbReference type="SAM" id="MobiDB-lite"/>
    </source>
</evidence>
<dbReference type="AlphaFoldDB" id="A0AAV9QBS7"/>
<reference evidence="4 5" key="1">
    <citation type="submission" date="2023-06" db="EMBL/GenBank/DDBJ databases">
        <title>Black Yeasts Isolated from many extreme environments.</title>
        <authorList>
            <person name="Coleine C."/>
            <person name="Stajich J.E."/>
            <person name="Selbmann L."/>
        </authorList>
    </citation>
    <scope>NUCLEOTIDE SEQUENCE [LARGE SCALE GENOMIC DNA]</scope>
    <source>
        <strain evidence="4 5">CCFEE 5887</strain>
    </source>
</reference>
<dbReference type="Proteomes" id="UP001345827">
    <property type="component" value="Unassembled WGS sequence"/>
</dbReference>
<dbReference type="Pfam" id="PF12937">
    <property type="entry name" value="F-box-like"/>
    <property type="match status" value="1"/>
</dbReference>
<comment type="caution">
    <text evidence="4">The sequence shown here is derived from an EMBL/GenBank/DDBJ whole genome shotgun (WGS) entry which is preliminary data.</text>
</comment>
<evidence type="ECO:0000256" key="2">
    <source>
        <dbReference type="SAM" id="SignalP"/>
    </source>
</evidence>
<sequence>MIAAFLLLLSLFPHIGRLLKTCETRRSSPIDHAESILTLIQADNKTPITPTSRLTLLPAELLLHIASFLPPENLACLALASKHYYSLLRPEVDLTLPNPKEKQRFLRLLEEDHPELLACRNCNILYRWRNDKNWLCPRHFRNGHYILNGHYSAVRSCGVHKTMRVYPEIVDAYLRGSNKGPAYGPQLSGLAHRCEHWSLSVCKRTGCFGKADNTSMAMEARVVDGKFILHSVNELWLPLPARIPRLSFQGGTGSRRSIVDIEKDFAYAIDQMYFLLGCQHARVVPAIVMDVLQDLRVAVVAESEHRVKISLKVWYCFGGRELEQRTPCERLLLDGSLPFTRPSPSDITTLRVPTRDLERRYSEESDDSAPASEATNPPHSWLHEWDWRYNALHKVVRECRVPDD</sequence>
<keyword evidence="5" id="KW-1185">Reference proteome</keyword>
<dbReference type="InterPro" id="IPR036047">
    <property type="entry name" value="F-box-like_dom_sf"/>
</dbReference>
<feature type="signal peptide" evidence="2">
    <location>
        <begin position="1"/>
        <end position="18"/>
    </location>
</feature>
<dbReference type="InterPro" id="IPR001810">
    <property type="entry name" value="F-box_dom"/>
</dbReference>
<evidence type="ECO:0000259" key="3">
    <source>
        <dbReference type="PROSITE" id="PS50181"/>
    </source>
</evidence>
<organism evidence="4 5">
    <name type="scientific">Vermiconidia calcicola</name>
    <dbReference type="NCBI Taxonomy" id="1690605"/>
    <lineage>
        <taxon>Eukaryota</taxon>
        <taxon>Fungi</taxon>
        <taxon>Dikarya</taxon>
        <taxon>Ascomycota</taxon>
        <taxon>Pezizomycotina</taxon>
        <taxon>Dothideomycetes</taxon>
        <taxon>Dothideomycetidae</taxon>
        <taxon>Mycosphaerellales</taxon>
        <taxon>Extremaceae</taxon>
        <taxon>Vermiconidia</taxon>
    </lineage>
</organism>
<evidence type="ECO:0000313" key="4">
    <source>
        <dbReference type="EMBL" id="KAK5540064.1"/>
    </source>
</evidence>
<name>A0AAV9QBS7_9PEZI</name>
<feature type="domain" description="F-box" evidence="3">
    <location>
        <begin position="51"/>
        <end position="108"/>
    </location>
</feature>
<dbReference type="Gene3D" id="1.20.1280.50">
    <property type="match status" value="1"/>
</dbReference>